<dbReference type="AlphaFoldDB" id="A0A4Y4D261"/>
<name>A0A4Y4D261_ZOORA</name>
<dbReference type="OrthoDB" id="9921241at2"/>
<keyword evidence="2" id="KW-1185">Reference proteome</keyword>
<dbReference type="Proteomes" id="UP000318422">
    <property type="component" value="Unassembled WGS sequence"/>
</dbReference>
<gene>
    <name evidence="1" type="ORF">ZRA01_37460</name>
</gene>
<evidence type="ECO:0000313" key="2">
    <source>
        <dbReference type="Proteomes" id="UP000318422"/>
    </source>
</evidence>
<dbReference type="EMBL" id="BJNV01000110">
    <property type="protein sequence ID" value="GEC97673.1"/>
    <property type="molecule type" value="Genomic_DNA"/>
</dbReference>
<comment type="caution">
    <text evidence="1">The sequence shown here is derived from an EMBL/GenBank/DDBJ whole genome shotgun (WGS) entry which is preliminary data.</text>
</comment>
<reference evidence="1 2" key="1">
    <citation type="submission" date="2019-06" db="EMBL/GenBank/DDBJ databases">
        <title>Whole genome shotgun sequence of Zoogloea ramigera NBRC 15342.</title>
        <authorList>
            <person name="Hosoyama A."/>
            <person name="Uohara A."/>
            <person name="Ohji S."/>
            <person name="Ichikawa N."/>
        </authorList>
    </citation>
    <scope>NUCLEOTIDE SEQUENCE [LARGE SCALE GENOMIC DNA]</scope>
    <source>
        <strain evidence="1 2">NBRC 15342</strain>
    </source>
</reference>
<organism evidence="1 2">
    <name type="scientific">Zoogloea ramigera</name>
    <dbReference type="NCBI Taxonomy" id="350"/>
    <lineage>
        <taxon>Bacteria</taxon>
        <taxon>Pseudomonadati</taxon>
        <taxon>Pseudomonadota</taxon>
        <taxon>Betaproteobacteria</taxon>
        <taxon>Rhodocyclales</taxon>
        <taxon>Zoogloeaceae</taxon>
        <taxon>Zoogloea</taxon>
    </lineage>
</organism>
<evidence type="ECO:0000313" key="1">
    <source>
        <dbReference type="EMBL" id="GEC97673.1"/>
    </source>
</evidence>
<proteinExistence type="predicted"/>
<sequence length="70" mass="7255">MTSSAARPGRKPCVNCTCATTGFCPRGVGANIPPELAAANPAPAGKPLSPNQLRRAQLAQLPGKRKALRF</sequence>
<protein>
    <submittedName>
        <fullName evidence="1">Uncharacterized protein</fullName>
    </submittedName>
</protein>
<accession>A0A4Y4D261</accession>
<dbReference type="RefSeq" id="WP_141354975.1">
    <property type="nucleotide sequence ID" value="NZ_BJNV01000110.1"/>
</dbReference>